<comment type="caution">
    <text evidence="2">The sequence shown here is derived from an EMBL/GenBank/DDBJ whole genome shotgun (WGS) entry which is preliminary data.</text>
</comment>
<evidence type="ECO:0000313" key="2">
    <source>
        <dbReference type="EMBL" id="KAA1079818.1"/>
    </source>
</evidence>
<dbReference type="Proteomes" id="UP000324748">
    <property type="component" value="Unassembled WGS sequence"/>
</dbReference>
<feature type="chain" id="PRO_5023150295" description="Dolichyl-diphosphooligosaccharide--protein glycosyltransferase subunit 2" evidence="1">
    <location>
        <begin position="22"/>
        <end position="146"/>
    </location>
</feature>
<feature type="signal peptide" evidence="1">
    <location>
        <begin position="1"/>
        <end position="21"/>
    </location>
</feature>
<reference evidence="2 3" key="1">
    <citation type="submission" date="2019-05" db="EMBL/GenBank/DDBJ databases">
        <title>Emergence of the Ug99 lineage of the wheat stem rust pathogen through somatic hybridization.</title>
        <authorList>
            <person name="Li F."/>
            <person name="Upadhyaya N.M."/>
            <person name="Sperschneider J."/>
            <person name="Matny O."/>
            <person name="Nguyen-Phuc H."/>
            <person name="Mago R."/>
            <person name="Raley C."/>
            <person name="Miller M.E."/>
            <person name="Silverstein K.A.T."/>
            <person name="Henningsen E."/>
            <person name="Hirsch C.D."/>
            <person name="Visser B."/>
            <person name="Pretorius Z.A."/>
            <person name="Steffenson B.J."/>
            <person name="Schwessinger B."/>
            <person name="Dodds P.N."/>
            <person name="Figueroa M."/>
        </authorList>
    </citation>
    <scope>NUCLEOTIDE SEQUENCE [LARGE SCALE GENOMIC DNA]</scope>
    <source>
        <strain evidence="2">21-0</strain>
    </source>
</reference>
<evidence type="ECO:0000256" key="1">
    <source>
        <dbReference type="SAM" id="SignalP"/>
    </source>
</evidence>
<sequence>MAGLRMLVSCLLILAVGFATAQQMTIVSPAKGAVLSPGQKTDFELHFTSTTSSVKTVAVTLGFKSVKDNAPKESVGHVLKTIYASDLHIDPKTLSYKFSTILPEAKDFTAGVSSTPYDLVLSQYLLLGATQSPMLYSNSTEVTVKK</sequence>
<dbReference type="AlphaFoldDB" id="A0A5B0MUY1"/>
<proteinExistence type="predicted"/>
<evidence type="ECO:0000313" key="3">
    <source>
        <dbReference type="Proteomes" id="UP000324748"/>
    </source>
</evidence>
<keyword evidence="1" id="KW-0732">Signal</keyword>
<accession>A0A5B0MUY1</accession>
<name>A0A5B0MUY1_PUCGR</name>
<dbReference type="EMBL" id="VSWC01000132">
    <property type="protein sequence ID" value="KAA1079818.1"/>
    <property type="molecule type" value="Genomic_DNA"/>
</dbReference>
<dbReference type="OrthoDB" id="2500212at2759"/>
<keyword evidence="3" id="KW-1185">Reference proteome</keyword>
<organism evidence="2 3">
    <name type="scientific">Puccinia graminis f. sp. tritici</name>
    <dbReference type="NCBI Taxonomy" id="56615"/>
    <lineage>
        <taxon>Eukaryota</taxon>
        <taxon>Fungi</taxon>
        <taxon>Dikarya</taxon>
        <taxon>Basidiomycota</taxon>
        <taxon>Pucciniomycotina</taxon>
        <taxon>Pucciniomycetes</taxon>
        <taxon>Pucciniales</taxon>
        <taxon>Pucciniaceae</taxon>
        <taxon>Puccinia</taxon>
    </lineage>
</organism>
<gene>
    <name evidence="2" type="ORF">PGT21_025242</name>
</gene>
<evidence type="ECO:0008006" key="4">
    <source>
        <dbReference type="Google" id="ProtNLM"/>
    </source>
</evidence>
<protein>
    <recommendedName>
        <fullName evidence="4">Dolichyl-diphosphooligosaccharide--protein glycosyltransferase subunit 2</fullName>
    </recommendedName>
</protein>